<keyword evidence="1" id="KW-0472">Membrane</keyword>
<dbReference type="RefSeq" id="WP_073316987.1">
    <property type="nucleotide sequence ID" value="NZ_FQWD01000001.1"/>
</dbReference>
<accession>A0A1M5EG75</accession>
<evidence type="ECO:0000313" key="2">
    <source>
        <dbReference type="EMBL" id="SHF78293.1"/>
    </source>
</evidence>
<keyword evidence="3" id="KW-1185">Reference proteome</keyword>
<dbReference type="OrthoDB" id="9151209at2"/>
<dbReference type="AlphaFoldDB" id="A0A1M5EG75"/>
<dbReference type="STRING" id="634436.SAMN05216361_0386"/>
<dbReference type="Proteomes" id="UP000184520">
    <property type="component" value="Unassembled WGS sequence"/>
</dbReference>
<dbReference type="EMBL" id="FQWD01000001">
    <property type="protein sequence ID" value="SHF78293.1"/>
    <property type="molecule type" value="Genomic_DNA"/>
</dbReference>
<keyword evidence="1" id="KW-0812">Transmembrane</keyword>
<protein>
    <submittedName>
        <fullName evidence="2">MSHA biogenesis protein MshJ</fullName>
    </submittedName>
</protein>
<gene>
    <name evidence="2" type="ORF">SAMN05216361_0386</name>
</gene>
<name>A0A1M5EG75_9ALTE</name>
<feature type="transmembrane region" description="Helical" evidence="1">
    <location>
        <begin position="20"/>
        <end position="38"/>
    </location>
</feature>
<keyword evidence="1" id="KW-1133">Transmembrane helix</keyword>
<evidence type="ECO:0000313" key="3">
    <source>
        <dbReference type="Proteomes" id="UP000184520"/>
    </source>
</evidence>
<proteinExistence type="predicted"/>
<reference evidence="3" key="1">
    <citation type="submission" date="2016-11" db="EMBL/GenBank/DDBJ databases">
        <authorList>
            <person name="Varghese N."/>
            <person name="Submissions S."/>
        </authorList>
    </citation>
    <scope>NUCLEOTIDE SEQUENCE [LARGE SCALE GENOMIC DNA]</scope>
    <source>
        <strain evidence="3">CGMCC 1.8995</strain>
    </source>
</reference>
<evidence type="ECO:0000256" key="1">
    <source>
        <dbReference type="SAM" id="Phobius"/>
    </source>
</evidence>
<organism evidence="2 3">
    <name type="scientific">Marisediminitalea aggregata</name>
    <dbReference type="NCBI Taxonomy" id="634436"/>
    <lineage>
        <taxon>Bacteria</taxon>
        <taxon>Pseudomonadati</taxon>
        <taxon>Pseudomonadota</taxon>
        <taxon>Gammaproteobacteria</taxon>
        <taxon>Alteromonadales</taxon>
        <taxon>Alteromonadaceae</taxon>
        <taxon>Marisediminitalea</taxon>
    </lineage>
</organism>
<sequence length="215" mass="24294">MSYASYDARFAALSQREKVLIFATGLIVIISVMVFLLIDPALTKNTKTSDALLPLESEILSLQQQSVIYEQALAEDPNTKLREQIASVNERMTVLQNQFSAQLSDLILPRQMPVLIEQVFSQAEGLTLIEMASIKPVNIFADNEAMAEVPLYQHGVKLTFEGRFFAVRDFLANLERLTNQIYWRSMAYEVSEYPNAQVTLEVYTLSTEKAFIGVE</sequence>